<dbReference type="InterPro" id="IPR012337">
    <property type="entry name" value="RNaseH-like_sf"/>
</dbReference>
<dbReference type="Proteomes" id="UP000515124">
    <property type="component" value="Unplaced"/>
</dbReference>
<evidence type="ECO:0000256" key="1">
    <source>
        <dbReference type="SAM" id="MobiDB-lite"/>
    </source>
</evidence>
<dbReference type="GeneID" id="110771920"/>
<evidence type="ECO:0000313" key="2">
    <source>
        <dbReference type="Proteomes" id="UP000515124"/>
    </source>
</evidence>
<sequence>MEMSRSSKHKENSGLAISSTATSPAIPQCAVQPEAQPSEAPEQMQALEVESEDIEMDEATGKMVDVEVVNKRAKCRYCPKSKVGLGDYAFDSGKNGTSGMISHIRKYCKYYPPNQDKTQKIITGDRGQSNKLVARGFVQSDIMNACVEMIVIDELPFSFVEKKGFRRFCSVACPMFEVPSRRKTVRQFLKMYDAQKQQMKKDLSAHRINLTTDTWTSVQNTNYMVLTAHFIDCDWKMHKRVLNFCVIPNHQGNTIGDLIESCLLQWGIEKVLTITVDNASANKVAIDWLQKSVMAIRNAVRYVRSSPQRLDYFKISVEKEKLTCKNLVCMDVPTRWNSTYMMLDAALKFKKAFTRMVEDLNSPFMAYFKEPDEVVDEDGVVQTNSRQCRVGPPTDVDWDNASIFVRFLKVFYDVTLKVSASLHPTVHKTFHAVISMEKEIDKLFVAPEFATGSDAEKVLTDMAGTMRTKYNKYFVKYQDLNMLV</sequence>
<keyword evidence="2" id="KW-1185">Reference proteome</keyword>
<feature type="region of interest" description="Disordered" evidence="1">
    <location>
        <begin position="1"/>
        <end position="44"/>
    </location>
</feature>
<dbReference type="RefSeq" id="XP_021831976.1">
    <property type="nucleotide sequence ID" value="XM_021976284.1"/>
</dbReference>
<feature type="compositionally biased region" description="Polar residues" evidence="1">
    <location>
        <begin position="15"/>
        <end position="25"/>
    </location>
</feature>
<proteinExistence type="predicted"/>
<dbReference type="SUPFAM" id="SSF140996">
    <property type="entry name" value="Hermes dimerisation domain"/>
    <property type="match status" value="1"/>
</dbReference>
<evidence type="ECO:0000313" key="3">
    <source>
        <dbReference type="RefSeq" id="XP_021831976.1"/>
    </source>
</evidence>
<protein>
    <submittedName>
        <fullName evidence="3">Zinc finger BED domain-containing protein RICESLEEPER 2-like</fullName>
    </submittedName>
</protein>
<reference evidence="3" key="1">
    <citation type="submission" date="2025-08" db="UniProtKB">
        <authorList>
            <consortium name="RefSeq"/>
        </authorList>
    </citation>
    <scope>IDENTIFICATION</scope>
</reference>
<organism evidence="2 3">
    <name type="scientific">Prunus avium</name>
    <name type="common">Cherry</name>
    <name type="synonym">Cerasus avium</name>
    <dbReference type="NCBI Taxonomy" id="42229"/>
    <lineage>
        <taxon>Eukaryota</taxon>
        <taxon>Viridiplantae</taxon>
        <taxon>Streptophyta</taxon>
        <taxon>Embryophyta</taxon>
        <taxon>Tracheophyta</taxon>
        <taxon>Spermatophyta</taxon>
        <taxon>Magnoliopsida</taxon>
        <taxon>eudicotyledons</taxon>
        <taxon>Gunneridae</taxon>
        <taxon>Pentapetalae</taxon>
        <taxon>rosids</taxon>
        <taxon>fabids</taxon>
        <taxon>Rosales</taxon>
        <taxon>Rosaceae</taxon>
        <taxon>Amygdaloideae</taxon>
        <taxon>Amygdaleae</taxon>
        <taxon>Prunus</taxon>
    </lineage>
</organism>
<dbReference type="AlphaFoldDB" id="A0A6P5TY79"/>
<accession>A0A6P5TY79</accession>
<dbReference type="KEGG" id="pavi:110771920"/>
<dbReference type="PANTHER" id="PTHR46481:SF2">
    <property type="entry name" value="BED-TYPE DOMAIN-CONTAINING PROTEIN"/>
    <property type="match status" value="1"/>
</dbReference>
<name>A0A6P5TY79_PRUAV</name>
<dbReference type="SUPFAM" id="SSF53098">
    <property type="entry name" value="Ribonuclease H-like"/>
    <property type="match status" value="1"/>
</dbReference>
<dbReference type="InterPro" id="IPR052035">
    <property type="entry name" value="ZnF_BED_domain_contain"/>
</dbReference>
<dbReference type="PANTHER" id="PTHR46481">
    <property type="entry name" value="ZINC FINGER BED DOMAIN-CONTAINING PROTEIN 4"/>
    <property type="match status" value="1"/>
</dbReference>
<gene>
    <name evidence="3" type="primary">LOC110771920</name>
</gene>